<dbReference type="PANTHER" id="PTHR35528:SF3">
    <property type="entry name" value="BLL1675 PROTEIN"/>
    <property type="match status" value="1"/>
</dbReference>
<reference evidence="2" key="1">
    <citation type="submission" date="2022-06" db="EMBL/GenBank/DDBJ databases">
        <title>Complete genome sequence of Mycobacterium pseudoshottsii NJB1907-Z4.</title>
        <authorList>
            <person name="Komine T."/>
            <person name="Fukano H."/>
            <person name="Wada S."/>
        </authorList>
    </citation>
    <scope>NUCLEOTIDE SEQUENCE</scope>
    <source>
        <strain evidence="2">NJB1907-Z4</strain>
        <plasmid evidence="2">pMUM005</plasmid>
    </source>
</reference>
<dbReference type="EMBL" id="AP026368">
    <property type="protein sequence ID" value="BDN85451.1"/>
    <property type="molecule type" value="Genomic_DNA"/>
</dbReference>
<accession>A0A9N7LV06</accession>
<evidence type="ECO:0000259" key="1">
    <source>
        <dbReference type="Pfam" id="PF13610"/>
    </source>
</evidence>
<evidence type="ECO:0000313" key="2">
    <source>
        <dbReference type="EMBL" id="BDN85451.1"/>
    </source>
</evidence>
<protein>
    <recommendedName>
        <fullName evidence="1">DDE domain-containing protein</fullName>
    </recommendedName>
</protein>
<dbReference type="PANTHER" id="PTHR35528">
    <property type="entry name" value="BLL1675 PROTEIN"/>
    <property type="match status" value="1"/>
</dbReference>
<organism evidence="2 3">
    <name type="scientific">Mycobacterium pseudoshottsii</name>
    <dbReference type="NCBI Taxonomy" id="265949"/>
    <lineage>
        <taxon>Bacteria</taxon>
        <taxon>Bacillati</taxon>
        <taxon>Actinomycetota</taxon>
        <taxon>Actinomycetes</taxon>
        <taxon>Mycobacteriales</taxon>
        <taxon>Mycobacteriaceae</taxon>
        <taxon>Mycobacterium</taxon>
        <taxon>Mycobacterium ulcerans group</taxon>
    </lineage>
</organism>
<keyword evidence="2" id="KW-0614">Plasmid</keyword>
<dbReference type="Pfam" id="PF13610">
    <property type="entry name" value="DDE_Tnp_IS240"/>
    <property type="match status" value="1"/>
</dbReference>
<gene>
    <name evidence="2" type="ORF">NJB1907Z4_P1030</name>
</gene>
<proteinExistence type="predicted"/>
<evidence type="ECO:0000313" key="3">
    <source>
        <dbReference type="Proteomes" id="UP001058626"/>
    </source>
</evidence>
<feature type="domain" description="DDE" evidence="1">
    <location>
        <begin position="54"/>
        <end position="94"/>
    </location>
</feature>
<keyword evidence="3" id="KW-1185">Reference proteome</keyword>
<sequence>MVLMVSVVPLADPGVCWGRSWRVIVTLVCIGDLEGLGRGRQVGKLHRRRPRPGDKWHLAEVLVKVNGITRCLWRAVDQDGNVSDVLVRSRRNAKRHLLSAIDSRTEMADRFAVGYEVTVLDAAA</sequence>
<dbReference type="AlphaFoldDB" id="A0A9N7LV06"/>
<geneLocation type="plasmid" evidence="2 3">
    <name>pMUM005</name>
</geneLocation>
<dbReference type="InterPro" id="IPR032874">
    <property type="entry name" value="DDE_dom"/>
</dbReference>
<dbReference type="InterPro" id="IPR052183">
    <property type="entry name" value="IS_Transposase"/>
</dbReference>
<name>A0A9N7LV06_9MYCO</name>
<dbReference type="Proteomes" id="UP001058626">
    <property type="component" value="Plasmid pMUM005"/>
</dbReference>